<comment type="caution">
    <text evidence="1">The sequence shown here is derived from an EMBL/GenBank/DDBJ whole genome shotgun (WGS) entry which is preliminary data.</text>
</comment>
<evidence type="ECO:0000313" key="2">
    <source>
        <dbReference type="Proteomes" id="UP000487757"/>
    </source>
</evidence>
<dbReference type="Proteomes" id="UP000487757">
    <property type="component" value="Unassembled WGS sequence"/>
</dbReference>
<dbReference type="AlphaFoldDB" id="A0A7K0FUV5"/>
<sequence>METDLITAEIDTIHQKANLAFERKDIGIYMSQFDNSIQYTNADATVYDRKEIVYQTEKYFKKTKEISTTYYRIKSSFKNEVFTEKIARKSIVFEKGLVFAKKQTVQTEEIFNWKRIEGTWKVINVQVVLEEKY</sequence>
<keyword evidence="2" id="KW-1185">Reference proteome</keyword>
<accession>A0A7K0FUV5</accession>
<evidence type="ECO:0008006" key="3">
    <source>
        <dbReference type="Google" id="ProtNLM"/>
    </source>
</evidence>
<reference evidence="1 2" key="1">
    <citation type="submission" date="2019-11" db="EMBL/GenBank/DDBJ databases">
        <title>Pedobacter petrophilus genome.</title>
        <authorList>
            <person name="Feldbauer M.J."/>
            <person name="Newman J.D."/>
        </authorList>
    </citation>
    <scope>NUCLEOTIDE SEQUENCE [LARGE SCALE GENOMIC DNA]</scope>
    <source>
        <strain evidence="1 2">LMG 29686</strain>
    </source>
</reference>
<name>A0A7K0FUV5_9SPHI</name>
<dbReference type="RefSeq" id="WP_154279552.1">
    <property type="nucleotide sequence ID" value="NZ_JBHUJQ010000001.1"/>
</dbReference>
<dbReference type="OrthoDB" id="764870at2"/>
<protein>
    <recommendedName>
        <fullName evidence="3">DUF4440 domain-containing protein</fullName>
    </recommendedName>
</protein>
<organism evidence="1 2">
    <name type="scientific">Pedobacter petrophilus</name>
    <dbReference type="NCBI Taxonomy" id="1908241"/>
    <lineage>
        <taxon>Bacteria</taxon>
        <taxon>Pseudomonadati</taxon>
        <taxon>Bacteroidota</taxon>
        <taxon>Sphingobacteriia</taxon>
        <taxon>Sphingobacteriales</taxon>
        <taxon>Sphingobacteriaceae</taxon>
        <taxon>Pedobacter</taxon>
    </lineage>
</organism>
<dbReference type="SUPFAM" id="SSF54427">
    <property type="entry name" value="NTF2-like"/>
    <property type="match status" value="1"/>
</dbReference>
<dbReference type="EMBL" id="WKKH01000005">
    <property type="protein sequence ID" value="MRX75393.1"/>
    <property type="molecule type" value="Genomic_DNA"/>
</dbReference>
<proteinExistence type="predicted"/>
<evidence type="ECO:0000313" key="1">
    <source>
        <dbReference type="EMBL" id="MRX75393.1"/>
    </source>
</evidence>
<dbReference type="InterPro" id="IPR032710">
    <property type="entry name" value="NTF2-like_dom_sf"/>
</dbReference>
<gene>
    <name evidence="1" type="ORF">GJU39_04755</name>
</gene>